<dbReference type="InterPro" id="IPR020904">
    <property type="entry name" value="Sc_DH/Rdtase_CS"/>
</dbReference>
<dbReference type="InterPro" id="IPR002347">
    <property type="entry name" value="SDR_fam"/>
</dbReference>
<dbReference type="PANTHER" id="PTHR42820:SF1">
    <property type="entry name" value="SHORT-CHAIN DEHYDROGENASE_REDUCTASE FAMILY PROTEIN"/>
    <property type="match status" value="1"/>
</dbReference>
<protein>
    <submittedName>
        <fullName evidence="3">Short chain dehydrogenase</fullName>
    </submittedName>
</protein>
<dbReference type="SUPFAM" id="SSF51735">
    <property type="entry name" value="NAD(P)-binding Rossmann-fold domains"/>
    <property type="match status" value="1"/>
</dbReference>
<dbReference type="PROSITE" id="PS00061">
    <property type="entry name" value="ADH_SHORT"/>
    <property type="match status" value="1"/>
</dbReference>
<accession>A0AA87RE05</accession>
<evidence type="ECO:0000256" key="2">
    <source>
        <dbReference type="ARBA" id="ARBA00023002"/>
    </source>
</evidence>
<keyword evidence="4" id="KW-1185">Reference proteome</keyword>
<organism evidence="3 4">
    <name type="scientific">Agrococcus baldri</name>
    <dbReference type="NCBI Taxonomy" id="153730"/>
    <lineage>
        <taxon>Bacteria</taxon>
        <taxon>Bacillati</taxon>
        <taxon>Actinomycetota</taxon>
        <taxon>Actinomycetes</taxon>
        <taxon>Micrococcales</taxon>
        <taxon>Microbacteriaceae</taxon>
        <taxon>Agrococcus</taxon>
    </lineage>
</organism>
<dbReference type="Pfam" id="PF13561">
    <property type="entry name" value="adh_short_C2"/>
    <property type="match status" value="1"/>
</dbReference>
<dbReference type="PRINTS" id="PR00081">
    <property type="entry name" value="GDHRDH"/>
</dbReference>
<dbReference type="GO" id="GO:0016491">
    <property type="term" value="F:oxidoreductase activity"/>
    <property type="evidence" value="ECO:0007669"/>
    <property type="project" value="UniProtKB-KW"/>
</dbReference>
<dbReference type="InterPro" id="IPR036291">
    <property type="entry name" value="NAD(P)-bd_dom_sf"/>
</dbReference>
<proteinExistence type="inferred from homology"/>
<dbReference type="FunFam" id="3.40.50.720:FF:000084">
    <property type="entry name" value="Short-chain dehydrogenase reductase"/>
    <property type="match status" value="1"/>
</dbReference>
<name>A0AA87RE05_9MICO</name>
<evidence type="ECO:0000256" key="1">
    <source>
        <dbReference type="ARBA" id="ARBA00006484"/>
    </source>
</evidence>
<dbReference type="NCBIfam" id="NF005559">
    <property type="entry name" value="PRK07231.1"/>
    <property type="match status" value="1"/>
</dbReference>
<dbReference type="EMBL" id="BJUU01000017">
    <property type="protein sequence ID" value="GEK81006.1"/>
    <property type="molecule type" value="Genomic_DNA"/>
</dbReference>
<dbReference type="CDD" id="cd05233">
    <property type="entry name" value="SDR_c"/>
    <property type="match status" value="1"/>
</dbReference>
<evidence type="ECO:0000313" key="4">
    <source>
        <dbReference type="Proteomes" id="UP000321749"/>
    </source>
</evidence>
<dbReference type="RefSeq" id="WP_146795762.1">
    <property type="nucleotide sequence ID" value="NZ_BJUU01000017.1"/>
</dbReference>
<dbReference type="PRINTS" id="PR00080">
    <property type="entry name" value="SDRFAMILY"/>
</dbReference>
<dbReference type="Gene3D" id="3.40.50.720">
    <property type="entry name" value="NAD(P)-binding Rossmann-like Domain"/>
    <property type="match status" value="1"/>
</dbReference>
<comment type="caution">
    <text evidence="3">The sequence shown here is derived from an EMBL/GenBank/DDBJ whole genome shotgun (WGS) entry which is preliminary data.</text>
</comment>
<comment type="similarity">
    <text evidence="1">Belongs to the short-chain dehydrogenases/reductases (SDR) family.</text>
</comment>
<evidence type="ECO:0000313" key="3">
    <source>
        <dbReference type="EMBL" id="GEK81006.1"/>
    </source>
</evidence>
<reference evidence="3 4" key="1">
    <citation type="submission" date="2019-07" db="EMBL/GenBank/DDBJ databases">
        <title>Whole genome shotgun sequence of Agrococcus baldri NBRC 103055.</title>
        <authorList>
            <person name="Hosoyama A."/>
            <person name="Uohara A."/>
            <person name="Ohji S."/>
            <person name="Ichikawa N."/>
        </authorList>
    </citation>
    <scope>NUCLEOTIDE SEQUENCE [LARGE SCALE GENOMIC DNA]</scope>
    <source>
        <strain evidence="3 4">NBRC 103055</strain>
    </source>
</reference>
<sequence>MALMEGRAGFVTGAGAGIGEAIAKRIAAEGASVVVADVDDAGGERVVREITEAGGTASYLHVDVSSEDDVRAMVDAVVERYGTLDFAMNNAGIGHLPVPLHEMETAQYDKVMAIDARGVFLGLKYAIAYMREHDIAGSIVNTASGTGLKASKGLTAYVTSKHAAVGLTRMAAIDYAEHGIRVNAVAPGSVKTPQMVAQPADIVAGYEALMPSKRMARPEEIAAAVVWLLSDEASYVSGDIVEVDFGYLQAG</sequence>
<dbReference type="Proteomes" id="UP000321749">
    <property type="component" value="Unassembled WGS sequence"/>
</dbReference>
<gene>
    <name evidence="3" type="ORF">ABA31_23570</name>
</gene>
<keyword evidence="2" id="KW-0560">Oxidoreductase</keyword>
<dbReference type="PANTHER" id="PTHR42820">
    <property type="entry name" value="SHORT-CHAIN DEHYDROGENASE REDUCTASE"/>
    <property type="match status" value="1"/>
</dbReference>
<dbReference type="AlphaFoldDB" id="A0AA87RE05"/>